<keyword evidence="2" id="KW-1185">Reference proteome</keyword>
<evidence type="ECO:0000313" key="1">
    <source>
        <dbReference type="EMBL" id="MBA4493098.1"/>
    </source>
</evidence>
<organism evidence="1 2">
    <name type="scientific">Paenactinomyces guangxiensis</name>
    <dbReference type="NCBI Taxonomy" id="1490290"/>
    <lineage>
        <taxon>Bacteria</taxon>
        <taxon>Bacillati</taxon>
        <taxon>Bacillota</taxon>
        <taxon>Bacilli</taxon>
        <taxon>Bacillales</taxon>
        <taxon>Thermoactinomycetaceae</taxon>
        <taxon>Paenactinomyces</taxon>
    </lineage>
</organism>
<evidence type="ECO:0000313" key="2">
    <source>
        <dbReference type="Proteomes" id="UP000535491"/>
    </source>
</evidence>
<dbReference type="Proteomes" id="UP000535491">
    <property type="component" value="Unassembled WGS sequence"/>
</dbReference>
<dbReference type="EMBL" id="JACEIQ010000001">
    <property type="protein sequence ID" value="MBA4493098.1"/>
    <property type="molecule type" value="Genomic_DNA"/>
</dbReference>
<dbReference type="InterPro" id="IPR013324">
    <property type="entry name" value="RNA_pol_sigma_r3/r4-like"/>
</dbReference>
<protein>
    <submittedName>
        <fullName evidence="1">Sigma-70 family RNA polymerase sigma factor</fullName>
    </submittedName>
</protein>
<sequence length="392" mass="44065">MFECFFFEELTPVEIARFLSISKNRVYTSLHRSKRKLLQEHLRLHVRAYLNHRKGIGAMGKKVLDFPVGYNQAKTWTSIGAAMKGVLNVTEQKGISTFELMGYSSLAFRINIHPGDVDVAGPTAFIWDEVLTKALANLGFESRYVGTTEYQFEKFSGDRLTEAMEAIQTSIDRGKPAIVWDMFVPEFGLIYGYDDGKQQFEAVDFQARQMLPYMKLGQGQLKELAVLTVGNFKKTDPGKMLTSSLQMILDHAYGRERTIPGYVNGLAAYHAWIEAFRGGNVDPFGNAYNTAVVADARRFAAHFAFWLGNDCTGLLHPQEMILLKKAAVQYTRVAEVLTALTCLFPFPGGGEPNQSDQSQQAIKWLTKAKEAEEQGVQYLSQLLEQLLNRLAE</sequence>
<gene>
    <name evidence="1" type="ORF">H1191_02060</name>
</gene>
<dbReference type="AlphaFoldDB" id="A0A7W2A7S4"/>
<dbReference type="SUPFAM" id="SSF88659">
    <property type="entry name" value="Sigma3 and sigma4 domains of RNA polymerase sigma factors"/>
    <property type="match status" value="1"/>
</dbReference>
<comment type="caution">
    <text evidence="1">The sequence shown here is derived from an EMBL/GenBank/DDBJ whole genome shotgun (WGS) entry which is preliminary data.</text>
</comment>
<dbReference type="InterPro" id="IPR036388">
    <property type="entry name" value="WH-like_DNA-bd_sf"/>
</dbReference>
<dbReference type="Gene3D" id="1.10.10.10">
    <property type="entry name" value="Winged helix-like DNA-binding domain superfamily/Winged helix DNA-binding domain"/>
    <property type="match status" value="1"/>
</dbReference>
<accession>A0A7W2A7S4</accession>
<name>A0A7W2A7S4_9BACL</name>
<proteinExistence type="predicted"/>
<reference evidence="1 2" key="1">
    <citation type="submission" date="2020-07" db="EMBL/GenBank/DDBJ databases">
        <authorList>
            <person name="Feng H."/>
        </authorList>
    </citation>
    <scope>NUCLEOTIDE SEQUENCE [LARGE SCALE GENOMIC DNA]</scope>
    <source>
        <strain evidence="2">s-10</strain>
    </source>
</reference>